<evidence type="ECO:0000256" key="5">
    <source>
        <dbReference type="ARBA" id="ARBA00023274"/>
    </source>
</evidence>
<dbReference type="HAMAP" id="MF_01309_B">
    <property type="entry name" value="Ribosomal_uS3_B"/>
    <property type="match status" value="1"/>
</dbReference>
<dbReference type="PROSITE" id="PS50823">
    <property type="entry name" value="KH_TYPE_2"/>
    <property type="match status" value="1"/>
</dbReference>
<organism evidence="11 12">
    <name type="scientific">Candidatus Yanofskybacteria bacterium RIFCSPHIGHO2_02_FULL_43_15c</name>
    <dbReference type="NCBI Taxonomy" id="1802679"/>
    <lineage>
        <taxon>Bacteria</taxon>
        <taxon>Candidatus Yanofskyibacteriota</taxon>
    </lineage>
</organism>
<evidence type="ECO:0000256" key="3">
    <source>
        <dbReference type="ARBA" id="ARBA00022884"/>
    </source>
</evidence>
<dbReference type="Gene3D" id="3.30.1140.32">
    <property type="entry name" value="Ribosomal protein S3, C-terminal domain"/>
    <property type="match status" value="1"/>
</dbReference>
<keyword evidence="4 8" id="KW-0689">Ribosomal protein</keyword>
<dbReference type="Pfam" id="PF00189">
    <property type="entry name" value="Ribosomal_S3_C"/>
    <property type="match status" value="1"/>
</dbReference>
<dbReference type="SUPFAM" id="SSF54821">
    <property type="entry name" value="Ribosomal protein S3 C-terminal domain"/>
    <property type="match status" value="1"/>
</dbReference>
<keyword evidence="3 8" id="KW-0694">RNA-binding</keyword>
<dbReference type="InterPro" id="IPR018280">
    <property type="entry name" value="Ribosomal_uS3_CS"/>
</dbReference>
<evidence type="ECO:0000259" key="10">
    <source>
        <dbReference type="PROSITE" id="PS50823"/>
    </source>
</evidence>
<evidence type="ECO:0000256" key="2">
    <source>
        <dbReference type="ARBA" id="ARBA00022730"/>
    </source>
</evidence>
<keyword evidence="2 8" id="KW-0699">rRNA-binding</keyword>
<feature type="domain" description="KH type-2" evidence="10">
    <location>
        <begin position="39"/>
        <end position="109"/>
    </location>
</feature>
<dbReference type="EMBL" id="MGJT01000013">
    <property type="protein sequence ID" value="OGN12821.1"/>
    <property type="molecule type" value="Genomic_DNA"/>
</dbReference>
<dbReference type="GO" id="GO:0019843">
    <property type="term" value="F:rRNA binding"/>
    <property type="evidence" value="ECO:0007669"/>
    <property type="project" value="UniProtKB-UniRule"/>
</dbReference>
<dbReference type="PANTHER" id="PTHR11760">
    <property type="entry name" value="30S/40S RIBOSOMAL PROTEIN S3"/>
    <property type="match status" value="1"/>
</dbReference>
<comment type="function">
    <text evidence="6 8">Binds the lower part of the 30S subunit head. Binds mRNA in the 70S ribosome, positioning it for translation.</text>
</comment>
<dbReference type="SUPFAM" id="SSF54814">
    <property type="entry name" value="Prokaryotic type KH domain (KH-domain type II)"/>
    <property type="match status" value="1"/>
</dbReference>
<dbReference type="FunFam" id="3.30.300.20:FF:000001">
    <property type="entry name" value="30S ribosomal protein S3"/>
    <property type="match status" value="1"/>
</dbReference>
<dbReference type="InterPro" id="IPR057258">
    <property type="entry name" value="Ribosomal_uS3"/>
</dbReference>
<evidence type="ECO:0000256" key="8">
    <source>
        <dbReference type="HAMAP-Rule" id="MF_01309"/>
    </source>
</evidence>
<dbReference type="Pfam" id="PF07650">
    <property type="entry name" value="KH_2"/>
    <property type="match status" value="1"/>
</dbReference>
<evidence type="ECO:0000313" key="11">
    <source>
        <dbReference type="EMBL" id="OGN12821.1"/>
    </source>
</evidence>
<sequence length="213" mass="24248">MGQKISPKSFRLSVNKGWLSRWFGLGKKYTEFFREDYAIRKFLDKKLKNMSVDRVEIERSPDVLNIIIHTARPGLIIGRGGTGAEDLKKAVQKLIKRKTAVKLDIQEFKSPETSAAIMAESVAEQIERRLPFRRVMKQVLGKIAANKKEVFGAKIEMAGRLNGAEIARTEHLEEGNLPLQTLRADIDYAKRTAYTTYGTIGVKVWIYKGMKFE</sequence>
<dbReference type="GO" id="GO:0003735">
    <property type="term" value="F:structural constituent of ribosome"/>
    <property type="evidence" value="ECO:0007669"/>
    <property type="project" value="InterPro"/>
</dbReference>
<evidence type="ECO:0000256" key="9">
    <source>
        <dbReference type="RuleBase" id="RU003624"/>
    </source>
</evidence>
<comment type="similarity">
    <text evidence="1 8 9">Belongs to the universal ribosomal protein uS3 family.</text>
</comment>
<dbReference type="AlphaFoldDB" id="A0A1F8FIC0"/>
<dbReference type="Proteomes" id="UP000178197">
    <property type="component" value="Unassembled WGS sequence"/>
</dbReference>
<dbReference type="InterPro" id="IPR001351">
    <property type="entry name" value="Ribosomal_uS3_C"/>
</dbReference>
<dbReference type="GO" id="GO:0006412">
    <property type="term" value="P:translation"/>
    <property type="evidence" value="ECO:0007669"/>
    <property type="project" value="UniProtKB-UniRule"/>
</dbReference>
<dbReference type="InterPro" id="IPR015946">
    <property type="entry name" value="KH_dom-like_a/b"/>
</dbReference>
<dbReference type="InterPro" id="IPR004044">
    <property type="entry name" value="KH_dom_type_2"/>
</dbReference>
<dbReference type="InterPro" id="IPR009019">
    <property type="entry name" value="KH_sf_prok-type"/>
</dbReference>
<name>A0A1F8FIC0_9BACT</name>
<accession>A0A1F8FIC0</accession>
<dbReference type="InterPro" id="IPR036419">
    <property type="entry name" value="Ribosomal_S3_C_sf"/>
</dbReference>
<evidence type="ECO:0000256" key="4">
    <source>
        <dbReference type="ARBA" id="ARBA00022980"/>
    </source>
</evidence>
<dbReference type="GO" id="GO:0003729">
    <property type="term" value="F:mRNA binding"/>
    <property type="evidence" value="ECO:0007669"/>
    <property type="project" value="UniProtKB-UniRule"/>
</dbReference>
<dbReference type="InterPro" id="IPR005704">
    <property type="entry name" value="Ribosomal_uS3_bac-typ"/>
</dbReference>
<dbReference type="GO" id="GO:0022627">
    <property type="term" value="C:cytosolic small ribosomal subunit"/>
    <property type="evidence" value="ECO:0007669"/>
    <property type="project" value="TreeGrafter"/>
</dbReference>
<evidence type="ECO:0000256" key="6">
    <source>
        <dbReference type="ARBA" id="ARBA00024998"/>
    </source>
</evidence>
<dbReference type="PANTHER" id="PTHR11760:SF19">
    <property type="entry name" value="SMALL RIBOSOMAL SUBUNIT PROTEIN US3C"/>
    <property type="match status" value="1"/>
</dbReference>
<dbReference type="NCBIfam" id="TIGR01009">
    <property type="entry name" value="rpsC_bact"/>
    <property type="match status" value="1"/>
</dbReference>
<evidence type="ECO:0000256" key="1">
    <source>
        <dbReference type="ARBA" id="ARBA00010761"/>
    </source>
</evidence>
<evidence type="ECO:0000313" key="12">
    <source>
        <dbReference type="Proteomes" id="UP000178197"/>
    </source>
</evidence>
<dbReference type="Gene3D" id="3.30.300.20">
    <property type="match status" value="1"/>
</dbReference>
<dbReference type="SMART" id="SM00322">
    <property type="entry name" value="KH"/>
    <property type="match status" value="1"/>
</dbReference>
<comment type="caution">
    <text evidence="11">The sequence shown here is derived from an EMBL/GenBank/DDBJ whole genome shotgun (WGS) entry which is preliminary data.</text>
</comment>
<evidence type="ECO:0000256" key="7">
    <source>
        <dbReference type="ARBA" id="ARBA00035257"/>
    </source>
</evidence>
<dbReference type="CDD" id="cd02412">
    <property type="entry name" value="KH-II_30S_S3"/>
    <property type="match status" value="1"/>
</dbReference>
<reference evidence="11 12" key="1">
    <citation type="journal article" date="2016" name="Nat. Commun.">
        <title>Thousands of microbial genomes shed light on interconnected biogeochemical processes in an aquifer system.</title>
        <authorList>
            <person name="Anantharaman K."/>
            <person name="Brown C.T."/>
            <person name="Hug L.A."/>
            <person name="Sharon I."/>
            <person name="Castelle C.J."/>
            <person name="Probst A.J."/>
            <person name="Thomas B.C."/>
            <person name="Singh A."/>
            <person name="Wilkins M.J."/>
            <person name="Karaoz U."/>
            <person name="Brodie E.L."/>
            <person name="Williams K.H."/>
            <person name="Hubbard S.S."/>
            <person name="Banfield J.F."/>
        </authorList>
    </citation>
    <scope>NUCLEOTIDE SEQUENCE [LARGE SCALE GENOMIC DNA]</scope>
</reference>
<dbReference type="InterPro" id="IPR004087">
    <property type="entry name" value="KH_dom"/>
</dbReference>
<protein>
    <recommendedName>
        <fullName evidence="7 8">Small ribosomal subunit protein uS3</fullName>
    </recommendedName>
</protein>
<comment type="subunit">
    <text evidence="8">Part of the 30S ribosomal subunit. Forms a tight complex with proteins S10 and S14.</text>
</comment>
<gene>
    <name evidence="8" type="primary">rpsC</name>
    <name evidence="11" type="ORF">A3C71_01240</name>
</gene>
<proteinExistence type="inferred from homology"/>
<keyword evidence="5 8" id="KW-0687">Ribonucleoprotein</keyword>
<dbReference type="PROSITE" id="PS00548">
    <property type="entry name" value="RIBOSOMAL_S3"/>
    <property type="match status" value="1"/>
</dbReference>